<evidence type="ECO:0000256" key="4">
    <source>
        <dbReference type="SAM" id="MobiDB-lite"/>
    </source>
</evidence>
<evidence type="ECO:0000256" key="3">
    <source>
        <dbReference type="RuleBase" id="RU003616"/>
    </source>
</evidence>
<feature type="compositionally biased region" description="Gly residues" evidence="4">
    <location>
        <begin position="189"/>
        <end position="204"/>
    </location>
</feature>
<dbReference type="EMBL" id="JAGMUV010000002">
    <property type="protein sequence ID" value="KAH7170981.1"/>
    <property type="molecule type" value="Genomic_DNA"/>
</dbReference>
<dbReference type="Proteomes" id="UP000738349">
    <property type="component" value="Unassembled WGS sequence"/>
</dbReference>
<protein>
    <submittedName>
        <fullName evidence="6">HSP20-like chaperone</fullName>
    </submittedName>
</protein>
<dbReference type="CDD" id="cd06464">
    <property type="entry name" value="ACD_sHsps-like"/>
    <property type="match status" value="1"/>
</dbReference>
<evidence type="ECO:0000313" key="7">
    <source>
        <dbReference type="Proteomes" id="UP000738349"/>
    </source>
</evidence>
<dbReference type="InterPro" id="IPR008978">
    <property type="entry name" value="HSP20-like_chaperone"/>
</dbReference>
<accession>A0A9P9FQZ8</accession>
<evidence type="ECO:0000313" key="6">
    <source>
        <dbReference type="EMBL" id="KAH7170981.1"/>
    </source>
</evidence>
<dbReference type="InterPro" id="IPR031107">
    <property type="entry name" value="Small_HSP"/>
</dbReference>
<feature type="region of interest" description="Disordered" evidence="4">
    <location>
        <begin position="95"/>
        <end position="219"/>
    </location>
</feature>
<organism evidence="6 7">
    <name type="scientific">Dactylonectria macrodidyma</name>
    <dbReference type="NCBI Taxonomy" id="307937"/>
    <lineage>
        <taxon>Eukaryota</taxon>
        <taxon>Fungi</taxon>
        <taxon>Dikarya</taxon>
        <taxon>Ascomycota</taxon>
        <taxon>Pezizomycotina</taxon>
        <taxon>Sordariomycetes</taxon>
        <taxon>Hypocreomycetidae</taxon>
        <taxon>Hypocreales</taxon>
        <taxon>Nectriaceae</taxon>
        <taxon>Dactylonectria</taxon>
    </lineage>
</organism>
<comment type="caution">
    <text evidence="6">The sequence shown here is derived from an EMBL/GenBank/DDBJ whole genome shotgun (WGS) entry which is preliminary data.</text>
</comment>
<evidence type="ECO:0000256" key="2">
    <source>
        <dbReference type="PROSITE-ProRule" id="PRU00285"/>
    </source>
</evidence>
<sequence length="377" mass="41033">MSSHQQQPFSMPFWDFIQSLDPNQASGRGVDHNAPPPYPHFGAGFPFGGPGHHGVRPPPPPHGPHGAHHPPPPPHGPDSEWGPWFHGPMPNHWEPHGRRGRRGHHHRGGMNEGEPSGEEGWNSASDTERDVDQEKRDSTDTMPVDAPDPAEVAPEDAQTLPSRPHPRGRAGRWGGRCGRGGRGGRGRRGGFGGFFPRGGPGPHHGPGSHPPPFSGQGSPFDFSGFMRGWANHPLFQNIRDHAQRFQEAQSGEGNDAIDSFAPPVDIFDTERAFVLHVALPGAKKEDVGVNWDADRSVLNISGVVHRPGDEEFLNTMTSSERKVGVFDRNVTLPPPGADERDEVDGLGITAKMEDGVLVVTVPKAEKEWTEVRKVDIE</sequence>
<feature type="domain" description="SHSP" evidence="5">
    <location>
        <begin position="255"/>
        <end position="377"/>
    </location>
</feature>
<feature type="compositionally biased region" description="Low complexity" evidence="4">
    <location>
        <begin position="143"/>
        <end position="157"/>
    </location>
</feature>
<feature type="compositionally biased region" description="Basic residues" evidence="4">
    <location>
        <begin position="98"/>
        <end position="108"/>
    </location>
</feature>
<dbReference type="Pfam" id="PF00011">
    <property type="entry name" value="HSP20"/>
    <property type="match status" value="1"/>
</dbReference>
<feature type="compositionally biased region" description="Basic and acidic residues" evidence="4">
    <location>
        <begin position="126"/>
        <end position="139"/>
    </location>
</feature>
<dbReference type="PROSITE" id="PS01031">
    <property type="entry name" value="SHSP"/>
    <property type="match status" value="1"/>
</dbReference>
<name>A0A9P9FQZ8_9HYPO</name>
<keyword evidence="1" id="KW-0346">Stress response</keyword>
<evidence type="ECO:0000256" key="1">
    <source>
        <dbReference type="ARBA" id="ARBA00023016"/>
    </source>
</evidence>
<feature type="region of interest" description="Disordered" evidence="4">
    <location>
        <begin position="20"/>
        <end position="83"/>
    </location>
</feature>
<proteinExistence type="inferred from homology"/>
<feature type="compositionally biased region" description="Pro residues" evidence="4">
    <location>
        <begin position="56"/>
        <end position="76"/>
    </location>
</feature>
<dbReference type="Gene3D" id="2.60.40.790">
    <property type="match status" value="1"/>
</dbReference>
<comment type="similarity">
    <text evidence="2 3">Belongs to the small heat shock protein (HSP20) family.</text>
</comment>
<dbReference type="OrthoDB" id="5511210at2759"/>
<dbReference type="PANTHER" id="PTHR11527">
    <property type="entry name" value="HEAT-SHOCK PROTEIN 20 FAMILY MEMBER"/>
    <property type="match status" value="1"/>
</dbReference>
<evidence type="ECO:0000259" key="5">
    <source>
        <dbReference type="PROSITE" id="PS01031"/>
    </source>
</evidence>
<gene>
    <name evidence="6" type="ORF">EDB81DRAFT_186513</name>
</gene>
<feature type="compositionally biased region" description="Gly residues" evidence="4">
    <location>
        <begin position="171"/>
        <end position="181"/>
    </location>
</feature>
<dbReference type="SUPFAM" id="SSF49764">
    <property type="entry name" value="HSP20-like chaperones"/>
    <property type="match status" value="1"/>
</dbReference>
<dbReference type="InterPro" id="IPR002068">
    <property type="entry name" value="A-crystallin/Hsp20_dom"/>
</dbReference>
<keyword evidence="7" id="KW-1185">Reference proteome</keyword>
<dbReference type="AlphaFoldDB" id="A0A9P9FQZ8"/>
<reference evidence="6" key="1">
    <citation type="journal article" date="2021" name="Nat. Commun.">
        <title>Genetic determinants of endophytism in the Arabidopsis root mycobiome.</title>
        <authorList>
            <person name="Mesny F."/>
            <person name="Miyauchi S."/>
            <person name="Thiergart T."/>
            <person name="Pickel B."/>
            <person name="Atanasova L."/>
            <person name="Karlsson M."/>
            <person name="Huettel B."/>
            <person name="Barry K.W."/>
            <person name="Haridas S."/>
            <person name="Chen C."/>
            <person name="Bauer D."/>
            <person name="Andreopoulos W."/>
            <person name="Pangilinan J."/>
            <person name="LaButti K."/>
            <person name="Riley R."/>
            <person name="Lipzen A."/>
            <person name="Clum A."/>
            <person name="Drula E."/>
            <person name="Henrissat B."/>
            <person name="Kohler A."/>
            <person name="Grigoriev I.V."/>
            <person name="Martin F.M."/>
            <person name="Hacquard S."/>
        </authorList>
    </citation>
    <scope>NUCLEOTIDE SEQUENCE</scope>
    <source>
        <strain evidence="6">MPI-CAGE-AT-0147</strain>
    </source>
</reference>